<dbReference type="InterPro" id="IPR036770">
    <property type="entry name" value="Ankyrin_rpt-contain_sf"/>
</dbReference>
<evidence type="ECO:0000256" key="1">
    <source>
        <dbReference type="ARBA" id="ARBA00022527"/>
    </source>
</evidence>
<dbReference type="InterPro" id="IPR002110">
    <property type="entry name" value="Ankyrin_rpt"/>
</dbReference>
<evidence type="ECO:0000259" key="3">
    <source>
        <dbReference type="Pfam" id="PF13581"/>
    </source>
</evidence>
<dbReference type="SMART" id="SM00248">
    <property type="entry name" value="ANK"/>
    <property type="match status" value="2"/>
</dbReference>
<protein>
    <submittedName>
        <fullName evidence="4">Anti-sigma regulatory factor (Ser/Thr protein kinase)</fullName>
    </submittedName>
</protein>
<dbReference type="CDD" id="cd16936">
    <property type="entry name" value="HATPase_RsbW-like"/>
    <property type="match status" value="1"/>
</dbReference>
<evidence type="ECO:0000313" key="4">
    <source>
        <dbReference type="EMBL" id="SNS43777.1"/>
    </source>
</evidence>
<dbReference type="Pfam" id="PF13581">
    <property type="entry name" value="HATPase_c_2"/>
    <property type="match status" value="1"/>
</dbReference>
<dbReference type="EMBL" id="FZOR01000004">
    <property type="protein sequence ID" value="SNS43777.1"/>
    <property type="molecule type" value="Genomic_DNA"/>
</dbReference>
<dbReference type="PROSITE" id="PS50297">
    <property type="entry name" value="ANK_REP_REGION"/>
    <property type="match status" value="1"/>
</dbReference>
<dbReference type="InterPro" id="IPR003594">
    <property type="entry name" value="HATPase_dom"/>
</dbReference>
<keyword evidence="4" id="KW-0418">Kinase</keyword>
<gene>
    <name evidence="4" type="ORF">SAMN05443665_100444</name>
</gene>
<accession>A0A239EGL6</accession>
<keyword evidence="4" id="KW-0808">Transferase</keyword>
<dbReference type="Gene3D" id="3.30.565.10">
    <property type="entry name" value="Histidine kinase-like ATPase, C-terminal domain"/>
    <property type="match status" value="1"/>
</dbReference>
<dbReference type="SUPFAM" id="SSF48403">
    <property type="entry name" value="Ankyrin repeat"/>
    <property type="match status" value="1"/>
</dbReference>
<dbReference type="PANTHER" id="PTHR35526">
    <property type="entry name" value="ANTI-SIGMA-F FACTOR RSBW-RELATED"/>
    <property type="match status" value="1"/>
</dbReference>
<proteinExistence type="predicted"/>
<sequence length="279" mass="29763">MEISLDLLLPRDAASVPATRRLLDAALAALGVEEHIRDDIEMMLTEACSNVIQHADHGARYTVRATIQDRRCTIKVIDSGTGFDAGRVPLPDLSAEHGRGLLIMQSLADEVRFASFPEDGALVSLEKRLSYGENSLGGLLTAESILADAFPEADGFADRMFDLARAGDTGRLIGYVDAGTPVNLCNERGDTLLMLAAYHGHAETVRALAARGADPERANDRGQRPLAGAVFKRETAVVRALLDAGADPRAGSPSAAETARMFGDTEILAWFDEVAPPPA</sequence>
<dbReference type="Gene3D" id="1.25.40.20">
    <property type="entry name" value="Ankyrin repeat-containing domain"/>
    <property type="match status" value="1"/>
</dbReference>
<evidence type="ECO:0000256" key="2">
    <source>
        <dbReference type="PROSITE-ProRule" id="PRU00023"/>
    </source>
</evidence>
<dbReference type="InterPro" id="IPR050267">
    <property type="entry name" value="Anti-sigma-factor_SerPK"/>
</dbReference>
<keyword evidence="5" id="KW-1185">Reference proteome</keyword>
<dbReference type="PROSITE" id="PS50088">
    <property type="entry name" value="ANK_REPEAT"/>
    <property type="match status" value="2"/>
</dbReference>
<dbReference type="Proteomes" id="UP000198318">
    <property type="component" value="Unassembled WGS sequence"/>
</dbReference>
<dbReference type="SUPFAM" id="SSF55874">
    <property type="entry name" value="ATPase domain of HSP90 chaperone/DNA topoisomerase II/histidine kinase"/>
    <property type="match status" value="1"/>
</dbReference>
<keyword evidence="2" id="KW-0040">ANK repeat</keyword>
<feature type="repeat" description="ANK" evidence="2">
    <location>
        <begin position="188"/>
        <end position="220"/>
    </location>
</feature>
<dbReference type="PANTHER" id="PTHR35526:SF3">
    <property type="entry name" value="ANTI-SIGMA-F FACTOR RSBW"/>
    <property type="match status" value="1"/>
</dbReference>
<name>A0A239EGL6_9ACTN</name>
<dbReference type="RefSeq" id="WP_425427476.1">
    <property type="nucleotide sequence ID" value="NZ_FZOR01000004.1"/>
</dbReference>
<reference evidence="4 5" key="1">
    <citation type="submission" date="2017-06" db="EMBL/GenBank/DDBJ databases">
        <authorList>
            <person name="Kim H.J."/>
            <person name="Triplett B.A."/>
        </authorList>
    </citation>
    <scope>NUCLEOTIDE SEQUENCE [LARGE SCALE GENOMIC DNA]</scope>
    <source>
        <strain evidence="4 5">DSM 44715</strain>
    </source>
</reference>
<dbReference type="AlphaFoldDB" id="A0A239EGL6"/>
<dbReference type="InterPro" id="IPR036890">
    <property type="entry name" value="HATPase_C_sf"/>
</dbReference>
<dbReference type="GO" id="GO:0004674">
    <property type="term" value="F:protein serine/threonine kinase activity"/>
    <property type="evidence" value="ECO:0007669"/>
    <property type="project" value="UniProtKB-KW"/>
</dbReference>
<feature type="repeat" description="ANK" evidence="2">
    <location>
        <begin position="221"/>
        <end position="253"/>
    </location>
</feature>
<evidence type="ECO:0000313" key="5">
    <source>
        <dbReference type="Proteomes" id="UP000198318"/>
    </source>
</evidence>
<organism evidence="4 5">
    <name type="scientific">Actinomadura meyerae</name>
    <dbReference type="NCBI Taxonomy" id="240840"/>
    <lineage>
        <taxon>Bacteria</taxon>
        <taxon>Bacillati</taxon>
        <taxon>Actinomycetota</taxon>
        <taxon>Actinomycetes</taxon>
        <taxon>Streptosporangiales</taxon>
        <taxon>Thermomonosporaceae</taxon>
        <taxon>Actinomadura</taxon>
    </lineage>
</organism>
<keyword evidence="1" id="KW-0723">Serine/threonine-protein kinase</keyword>
<feature type="domain" description="Histidine kinase/HSP90-like ATPase" evidence="3">
    <location>
        <begin position="10"/>
        <end position="124"/>
    </location>
</feature>
<dbReference type="Pfam" id="PF12796">
    <property type="entry name" value="Ank_2"/>
    <property type="match status" value="1"/>
</dbReference>